<dbReference type="InterPro" id="IPR018060">
    <property type="entry name" value="HTH_AraC"/>
</dbReference>
<name>A0A1M5CLV9_9CLOT</name>
<dbReference type="PANTHER" id="PTHR42713:SF3">
    <property type="entry name" value="TRANSCRIPTIONAL REGULATORY PROTEIN HPTR"/>
    <property type="match status" value="1"/>
</dbReference>
<protein>
    <recommendedName>
        <fullName evidence="2">Stage 0 sporulation protein A homolog</fullName>
    </recommendedName>
</protein>
<evidence type="ECO:0000256" key="8">
    <source>
        <dbReference type="ARBA" id="ARBA00023163"/>
    </source>
</evidence>
<dbReference type="Gene3D" id="3.40.50.2300">
    <property type="match status" value="1"/>
</dbReference>
<dbReference type="GO" id="GO:0005737">
    <property type="term" value="C:cytoplasm"/>
    <property type="evidence" value="ECO:0007669"/>
    <property type="project" value="UniProtKB-SubCell"/>
</dbReference>
<gene>
    <name evidence="13" type="ORF">SAMN02745158_04207</name>
</gene>
<dbReference type="SUPFAM" id="SSF46689">
    <property type="entry name" value="Homeodomain-like"/>
    <property type="match status" value="1"/>
</dbReference>
<evidence type="ECO:0000256" key="1">
    <source>
        <dbReference type="ARBA" id="ARBA00004496"/>
    </source>
</evidence>
<evidence type="ECO:0000259" key="12">
    <source>
        <dbReference type="PROSITE" id="PS50110"/>
    </source>
</evidence>
<comment type="function">
    <text evidence="9">May play the central regulatory role in sporulation. It may be an element of the effector pathway responsible for the activation of sporulation genes in response to nutritional stress. Spo0A may act in concert with spo0H (a sigma factor) to control the expression of some genes that are critical to the sporulation process.</text>
</comment>
<proteinExistence type="predicted"/>
<keyword evidence="8" id="KW-0804">Transcription</keyword>
<organism evidence="13 14">
    <name type="scientific">Lactonifactor longoviformis DSM 17459</name>
    <dbReference type="NCBI Taxonomy" id="1122155"/>
    <lineage>
        <taxon>Bacteria</taxon>
        <taxon>Bacillati</taxon>
        <taxon>Bacillota</taxon>
        <taxon>Clostridia</taxon>
        <taxon>Eubacteriales</taxon>
        <taxon>Clostridiaceae</taxon>
        <taxon>Lactonifactor</taxon>
    </lineage>
</organism>
<evidence type="ECO:0000256" key="7">
    <source>
        <dbReference type="ARBA" id="ARBA00023125"/>
    </source>
</evidence>
<evidence type="ECO:0000259" key="11">
    <source>
        <dbReference type="PROSITE" id="PS01124"/>
    </source>
</evidence>
<dbReference type="PROSITE" id="PS50110">
    <property type="entry name" value="RESPONSE_REGULATORY"/>
    <property type="match status" value="1"/>
</dbReference>
<evidence type="ECO:0000313" key="13">
    <source>
        <dbReference type="EMBL" id="SHF55656.1"/>
    </source>
</evidence>
<dbReference type="OrthoDB" id="384217at2"/>
<dbReference type="GO" id="GO:0003700">
    <property type="term" value="F:DNA-binding transcription factor activity"/>
    <property type="evidence" value="ECO:0007669"/>
    <property type="project" value="InterPro"/>
</dbReference>
<dbReference type="Proteomes" id="UP000184245">
    <property type="component" value="Unassembled WGS sequence"/>
</dbReference>
<dbReference type="PROSITE" id="PS01124">
    <property type="entry name" value="HTH_ARAC_FAMILY_2"/>
    <property type="match status" value="1"/>
</dbReference>
<feature type="domain" description="HTH araC/xylS-type" evidence="11">
    <location>
        <begin position="430"/>
        <end position="532"/>
    </location>
</feature>
<keyword evidence="3" id="KW-0963">Cytoplasm</keyword>
<dbReference type="InterPro" id="IPR051552">
    <property type="entry name" value="HptR"/>
</dbReference>
<keyword evidence="4 10" id="KW-0597">Phosphoprotein</keyword>
<dbReference type="InterPro" id="IPR001789">
    <property type="entry name" value="Sig_transdc_resp-reg_receiver"/>
</dbReference>
<feature type="domain" description="Response regulatory" evidence="12">
    <location>
        <begin position="3"/>
        <end position="120"/>
    </location>
</feature>
<comment type="subcellular location">
    <subcellularLocation>
        <location evidence="1">Cytoplasm</location>
    </subcellularLocation>
</comment>
<reference evidence="13 14" key="1">
    <citation type="submission" date="2016-11" db="EMBL/GenBank/DDBJ databases">
        <authorList>
            <person name="Jaros S."/>
            <person name="Januszkiewicz K."/>
            <person name="Wedrychowicz H."/>
        </authorList>
    </citation>
    <scope>NUCLEOTIDE SEQUENCE [LARGE SCALE GENOMIC DNA]</scope>
    <source>
        <strain evidence="13 14">DSM 17459</strain>
    </source>
</reference>
<dbReference type="Pfam" id="PF00072">
    <property type="entry name" value="Response_reg"/>
    <property type="match status" value="1"/>
</dbReference>
<keyword evidence="6" id="KW-0805">Transcription regulation</keyword>
<dbReference type="STRING" id="1122155.SAMN02745158_04207"/>
<dbReference type="InterPro" id="IPR020449">
    <property type="entry name" value="Tscrpt_reg_AraC-type_HTH"/>
</dbReference>
<dbReference type="SMART" id="SM00342">
    <property type="entry name" value="HTH_ARAC"/>
    <property type="match status" value="1"/>
</dbReference>
<dbReference type="Gene3D" id="1.10.10.60">
    <property type="entry name" value="Homeodomain-like"/>
    <property type="match status" value="2"/>
</dbReference>
<evidence type="ECO:0000256" key="3">
    <source>
        <dbReference type="ARBA" id="ARBA00022490"/>
    </source>
</evidence>
<evidence type="ECO:0000256" key="5">
    <source>
        <dbReference type="ARBA" id="ARBA00023012"/>
    </source>
</evidence>
<dbReference type="EMBL" id="FQVI01000042">
    <property type="protein sequence ID" value="SHF55656.1"/>
    <property type="molecule type" value="Genomic_DNA"/>
</dbReference>
<feature type="modified residue" description="4-aspartylphosphate" evidence="10">
    <location>
        <position position="55"/>
    </location>
</feature>
<evidence type="ECO:0000256" key="4">
    <source>
        <dbReference type="ARBA" id="ARBA00022553"/>
    </source>
</evidence>
<keyword evidence="14" id="KW-1185">Reference proteome</keyword>
<evidence type="ECO:0000256" key="6">
    <source>
        <dbReference type="ARBA" id="ARBA00023015"/>
    </source>
</evidence>
<dbReference type="SUPFAM" id="SSF52172">
    <property type="entry name" value="CheY-like"/>
    <property type="match status" value="1"/>
</dbReference>
<sequence>MVKVLVVDDEAYIRRGIIHKVKRLTDFVDEIEEAKNGEEAFHKINSFRPDIVITDIKMPGMNGLLLIEKSLEKNPFIKFIIISGYDDFEYARKAVRLGVFDYLLKPIVNDELKQALVSLKQKIQEERKNARLLGNWAENAEKDMIYKKNRIMESFCRWTGEIPGELLDKVLEYGSIQEDGYITGIQIEVLEQKNQYCLPGENGLYPFVVTNILEECLEKNGRCIGFYEESQNVKAGALVYHTYSIRRLEKELLAVRDKIMEISGLSVCFALGNPQRSLKAFPKSYREAGNALQQKMIYDTKGVITQEDYGLIQKNDYTISENDRRLLSHYLLFIAADQEKLTELGIKMIDDFYEKKVSYRNLKTAYLDLVITVLNEVKNRNNGQYREIYELDVEKIFEQCNSIEGLKKHFRGLIESIAQVTKTEDSDSSKGIIKEIEQRIHTEYFHDLKLSALANEYYINQSYLSTLFLQETGKNFIKYLTEVRLEKARELLETTQFSTSQVAEFVGYNDRSYFTSVFQKKMGVSPAEYRKKVKDEN</sequence>
<dbReference type="RefSeq" id="WP_072854728.1">
    <property type="nucleotide sequence ID" value="NZ_FQVI01000042.1"/>
</dbReference>
<evidence type="ECO:0000313" key="14">
    <source>
        <dbReference type="Proteomes" id="UP000184245"/>
    </source>
</evidence>
<evidence type="ECO:0000256" key="9">
    <source>
        <dbReference type="ARBA" id="ARBA00024867"/>
    </source>
</evidence>
<dbReference type="PANTHER" id="PTHR42713">
    <property type="entry name" value="HISTIDINE KINASE-RELATED"/>
    <property type="match status" value="1"/>
</dbReference>
<dbReference type="GO" id="GO:0043565">
    <property type="term" value="F:sequence-specific DNA binding"/>
    <property type="evidence" value="ECO:0007669"/>
    <property type="project" value="InterPro"/>
</dbReference>
<dbReference type="InterPro" id="IPR011006">
    <property type="entry name" value="CheY-like_superfamily"/>
</dbReference>
<keyword evidence="5" id="KW-0902">Two-component regulatory system</keyword>
<dbReference type="PRINTS" id="PR00032">
    <property type="entry name" value="HTHARAC"/>
</dbReference>
<dbReference type="CDD" id="cd17536">
    <property type="entry name" value="REC_YesN-like"/>
    <property type="match status" value="1"/>
</dbReference>
<dbReference type="SMART" id="SM00448">
    <property type="entry name" value="REC"/>
    <property type="match status" value="1"/>
</dbReference>
<accession>A0A1M5CLV9</accession>
<dbReference type="GO" id="GO:0000160">
    <property type="term" value="P:phosphorelay signal transduction system"/>
    <property type="evidence" value="ECO:0007669"/>
    <property type="project" value="UniProtKB-KW"/>
</dbReference>
<dbReference type="AlphaFoldDB" id="A0A1M5CLV9"/>
<dbReference type="Pfam" id="PF12833">
    <property type="entry name" value="HTH_18"/>
    <property type="match status" value="1"/>
</dbReference>
<dbReference type="InterPro" id="IPR009057">
    <property type="entry name" value="Homeodomain-like_sf"/>
</dbReference>
<evidence type="ECO:0000256" key="2">
    <source>
        <dbReference type="ARBA" id="ARBA00018672"/>
    </source>
</evidence>
<evidence type="ECO:0000256" key="10">
    <source>
        <dbReference type="PROSITE-ProRule" id="PRU00169"/>
    </source>
</evidence>
<keyword evidence="7" id="KW-0238">DNA-binding</keyword>